<dbReference type="EMBL" id="QQBC01000001">
    <property type="protein sequence ID" value="RDI69026.1"/>
    <property type="molecule type" value="Genomic_DNA"/>
</dbReference>
<evidence type="ECO:0000313" key="3">
    <source>
        <dbReference type="EMBL" id="RDI69026.1"/>
    </source>
</evidence>
<gene>
    <name evidence="3" type="ORF">DFR76_101563</name>
</gene>
<accession>A0A370IE72</accession>
<organism evidence="3 4">
    <name type="scientific">Nocardia pseudobrasiliensis</name>
    <dbReference type="NCBI Taxonomy" id="45979"/>
    <lineage>
        <taxon>Bacteria</taxon>
        <taxon>Bacillati</taxon>
        <taxon>Actinomycetota</taxon>
        <taxon>Actinomycetes</taxon>
        <taxon>Mycobacteriales</taxon>
        <taxon>Nocardiaceae</taxon>
        <taxon>Nocardia</taxon>
    </lineage>
</organism>
<name>A0A370IE72_9NOCA</name>
<dbReference type="STRING" id="1210086.GCA_001613105_00417"/>
<evidence type="ECO:0000256" key="1">
    <source>
        <dbReference type="SAM" id="MobiDB-lite"/>
    </source>
</evidence>
<evidence type="ECO:0000313" key="4">
    <source>
        <dbReference type="Proteomes" id="UP000254869"/>
    </source>
</evidence>
<protein>
    <submittedName>
        <fullName evidence="3">Uncharacterized protein DUF222</fullName>
    </submittedName>
</protein>
<comment type="caution">
    <text evidence="3">The sequence shown here is derived from an EMBL/GenBank/DDBJ whole genome shotgun (WGS) entry which is preliminary data.</text>
</comment>
<reference evidence="3 4" key="1">
    <citation type="submission" date="2018-07" db="EMBL/GenBank/DDBJ databases">
        <title>Genomic Encyclopedia of Type Strains, Phase IV (KMG-IV): sequencing the most valuable type-strain genomes for metagenomic binning, comparative biology and taxonomic classification.</title>
        <authorList>
            <person name="Goeker M."/>
        </authorList>
    </citation>
    <scope>NUCLEOTIDE SEQUENCE [LARGE SCALE GENOMIC DNA]</scope>
    <source>
        <strain evidence="3 4">DSM 44290</strain>
    </source>
</reference>
<dbReference type="Gene3D" id="1.10.30.50">
    <property type="match status" value="1"/>
</dbReference>
<evidence type="ECO:0000259" key="2">
    <source>
        <dbReference type="Pfam" id="PF02720"/>
    </source>
</evidence>
<proteinExistence type="predicted"/>
<dbReference type="InterPro" id="IPR003870">
    <property type="entry name" value="DUF222"/>
</dbReference>
<dbReference type="Pfam" id="PF02720">
    <property type="entry name" value="DUF222"/>
    <property type="match status" value="1"/>
</dbReference>
<feature type="region of interest" description="Disordered" evidence="1">
    <location>
        <begin position="456"/>
        <end position="476"/>
    </location>
</feature>
<sequence>MFDTGELQTMSDEGLIDALRRAHGAAAFAQAAEVLAVLELYRRRREDGEPDEVRAGEYAASEAAVAVQISEQVAAVLIDIGAGLDELPRTREAFASGRIDLARAQVVVDAARVLPPQARAELEAKLVEAAARTDPARLRQTAGRWVARLDPEGERRRRELRETERDVRIKAVRDGMAVFDGLLPAVGAQTVAMRLREMSLQVCPADPRTMPQRRADALVALAEGAARLRCECGRGQQCTAPKVTGGRRRPLIQIGVSAASLLGTSEDPAYLAGYGPIDAELARRIAESAEFEVIPERAEDPTTTEESIREDPSLWLDREVRAVDGLCRFPGCTMPAAQGRLDHSEPFDRAHPGRGGATVLGNLAVLCSRHHRLKRAADRDEIAWRTRRTDTDRLHWTSPGGDEHTTVREGARYLFPHTDIEAPQLPWPMPAESTEVPHPAALDLTYPLEREVPLHPGLATATPEDDRPYALDNPGR</sequence>
<keyword evidence="4" id="KW-1185">Reference proteome</keyword>
<dbReference type="Proteomes" id="UP000254869">
    <property type="component" value="Unassembled WGS sequence"/>
</dbReference>
<dbReference type="RefSeq" id="WP_067990885.1">
    <property type="nucleotide sequence ID" value="NZ_QQBC01000001.1"/>
</dbReference>
<feature type="domain" description="DUF222" evidence="2">
    <location>
        <begin position="19"/>
        <end position="309"/>
    </location>
</feature>
<dbReference type="CDD" id="cd00085">
    <property type="entry name" value="HNHc"/>
    <property type="match status" value="1"/>
</dbReference>
<feature type="compositionally biased region" description="Basic and acidic residues" evidence="1">
    <location>
        <begin position="464"/>
        <end position="476"/>
    </location>
</feature>
<dbReference type="InterPro" id="IPR003615">
    <property type="entry name" value="HNH_nuc"/>
</dbReference>
<dbReference type="AlphaFoldDB" id="A0A370IE72"/>